<name>A0A0U4VS63_9PSED</name>
<dbReference type="Pfam" id="PF11006">
    <property type="entry name" value="DUF2845"/>
    <property type="match status" value="1"/>
</dbReference>
<dbReference type="RefSeq" id="WP_059316150.1">
    <property type="nucleotide sequence ID" value="NZ_CP013987.1"/>
</dbReference>
<accession>A0A0U4VS63</accession>
<protein>
    <recommendedName>
        <fullName evidence="4">DUF2845 domain-containing protein</fullName>
    </recommendedName>
</protein>
<evidence type="ECO:0000313" key="2">
    <source>
        <dbReference type="EMBL" id="ALZ86043.1"/>
    </source>
</evidence>
<dbReference type="Proteomes" id="UP000064137">
    <property type="component" value="Chromosome"/>
</dbReference>
<reference evidence="2 3" key="1">
    <citation type="submission" date="2016-01" db="EMBL/GenBank/DDBJ databases">
        <title>Annotation of Pseudomonas oryzihabitans USDA-ARS-USMARC-56511.</title>
        <authorList>
            <person name="Harhay G.P."/>
            <person name="Harhay D.M."/>
            <person name="Smith T.P.L."/>
            <person name="Bono J.L."/>
            <person name="Heaton M.P."/>
            <person name="Clawson M.L."/>
            <person name="Chitko-Mckown C.G."/>
            <person name="Capik S.F."/>
            <person name="DeDonder K.D."/>
            <person name="Apley M.D."/>
            <person name="Lubbers B.V."/>
            <person name="White B.J."/>
            <person name="Larson R.L."/>
        </authorList>
    </citation>
    <scope>NUCLEOTIDE SEQUENCE [LARGE SCALE GENOMIC DNA]</scope>
    <source>
        <strain evidence="2 3">USDA-ARS-USMARC-56511</strain>
    </source>
</reference>
<feature type="signal peptide" evidence="1">
    <location>
        <begin position="1"/>
        <end position="22"/>
    </location>
</feature>
<evidence type="ECO:0000313" key="3">
    <source>
        <dbReference type="Proteomes" id="UP000064137"/>
    </source>
</evidence>
<keyword evidence="1" id="KW-0732">Signal</keyword>
<proteinExistence type="predicted"/>
<feature type="chain" id="PRO_5006852989" description="DUF2845 domain-containing protein" evidence="1">
    <location>
        <begin position="23"/>
        <end position="99"/>
    </location>
</feature>
<gene>
    <name evidence="2" type="ORF">APT59_18220</name>
</gene>
<dbReference type="EMBL" id="CP013987">
    <property type="protein sequence ID" value="ALZ86043.1"/>
    <property type="molecule type" value="Genomic_DNA"/>
</dbReference>
<dbReference type="OrthoDB" id="6897087at2"/>
<organism evidence="2 3">
    <name type="scientific">Pseudomonas oryzihabitans</name>
    <dbReference type="NCBI Taxonomy" id="47885"/>
    <lineage>
        <taxon>Bacteria</taxon>
        <taxon>Pseudomonadati</taxon>
        <taxon>Pseudomonadota</taxon>
        <taxon>Gammaproteobacteria</taxon>
        <taxon>Pseudomonadales</taxon>
        <taxon>Pseudomonadaceae</taxon>
        <taxon>Pseudomonas</taxon>
    </lineage>
</organism>
<evidence type="ECO:0008006" key="4">
    <source>
        <dbReference type="Google" id="ProtNLM"/>
    </source>
</evidence>
<sequence>MRHRYLLLALLLALLLPSLTQASLRCGQNLVEEGDSVEQVLAACGAPAERKVNPPALRNNQVPKFNAAETQFWTYGPENGASRHLRFIDGKLVEIRVER</sequence>
<dbReference type="KEGG" id="por:APT59_18220"/>
<evidence type="ECO:0000256" key="1">
    <source>
        <dbReference type="SAM" id="SignalP"/>
    </source>
</evidence>
<dbReference type="AlphaFoldDB" id="A0A0U4VS63"/>
<dbReference type="InterPro" id="IPR021268">
    <property type="entry name" value="DUF2845"/>
</dbReference>